<feature type="transmembrane region" description="Helical" evidence="2">
    <location>
        <begin position="68"/>
        <end position="91"/>
    </location>
</feature>
<reference evidence="4 5" key="1">
    <citation type="journal article" date="2021" name="Nat. Commun.">
        <title>Genetic determinants of endophytism in the Arabidopsis root mycobiome.</title>
        <authorList>
            <person name="Mesny F."/>
            <person name="Miyauchi S."/>
            <person name="Thiergart T."/>
            <person name="Pickel B."/>
            <person name="Atanasova L."/>
            <person name="Karlsson M."/>
            <person name="Huettel B."/>
            <person name="Barry K.W."/>
            <person name="Haridas S."/>
            <person name="Chen C."/>
            <person name="Bauer D."/>
            <person name="Andreopoulos W."/>
            <person name="Pangilinan J."/>
            <person name="LaButti K."/>
            <person name="Riley R."/>
            <person name="Lipzen A."/>
            <person name="Clum A."/>
            <person name="Drula E."/>
            <person name="Henrissat B."/>
            <person name="Kohler A."/>
            <person name="Grigoriev I.V."/>
            <person name="Martin F.M."/>
            <person name="Hacquard S."/>
        </authorList>
    </citation>
    <scope>NUCLEOTIDE SEQUENCE [LARGE SCALE GENOMIC DNA]</scope>
    <source>
        <strain evidence="4 5">MPI-CAGE-CH-0241</strain>
    </source>
</reference>
<evidence type="ECO:0000256" key="1">
    <source>
        <dbReference type="SAM" id="MobiDB-lite"/>
    </source>
</evidence>
<name>A0A9P8VXB4_9HYPO</name>
<dbReference type="AlphaFoldDB" id="A0A9P8VXB4"/>
<organism evidence="4 5">
    <name type="scientific">Thelonectria olida</name>
    <dbReference type="NCBI Taxonomy" id="1576542"/>
    <lineage>
        <taxon>Eukaryota</taxon>
        <taxon>Fungi</taxon>
        <taxon>Dikarya</taxon>
        <taxon>Ascomycota</taxon>
        <taxon>Pezizomycotina</taxon>
        <taxon>Sordariomycetes</taxon>
        <taxon>Hypocreomycetidae</taxon>
        <taxon>Hypocreales</taxon>
        <taxon>Nectriaceae</taxon>
        <taxon>Thelonectria</taxon>
    </lineage>
</organism>
<evidence type="ECO:0000259" key="3">
    <source>
        <dbReference type="Pfam" id="PF24800"/>
    </source>
</evidence>
<dbReference type="OrthoDB" id="2560628at2759"/>
<feature type="domain" description="DUF7702" evidence="3">
    <location>
        <begin position="4"/>
        <end position="245"/>
    </location>
</feature>
<accession>A0A9P8VXB4</accession>
<gene>
    <name evidence="4" type="ORF">B0T10DRAFT_551138</name>
</gene>
<evidence type="ECO:0000256" key="2">
    <source>
        <dbReference type="SAM" id="Phobius"/>
    </source>
</evidence>
<feature type="compositionally biased region" description="Basic residues" evidence="1">
    <location>
        <begin position="305"/>
        <end position="314"/>
    </location>
</feature>
<dbReference type="EMBL" id="JAGPYM010000021">
    <property type="protein sequence ID" value="KAH6884243.1"/>
    <property type="molecule type" value="Genomic_DNA"/>
</dbReference>
<proteinExistence type="predicted"/>
<evidence type="ECO:0000313" key="4">
    <source>
        <dbReference type="EMBL" id="KAH6884243.1"/>
    </source>
</evidence>
<comment type="caution">
    <text evidence="4">The sequence shown here is derived from an EMBL/GenBank/DDBJ whole genome shotgun (WGS) entry which is preliminary data.</text>
</comment>
<dbReference type="InterPro" id="IPR056119">
    <property type="entry name" value="DUF7702"/>
</dbReference>
<dbReference type="PANTHER" id="PTHR42109">
    <property type="entry name" value="UNPLACED GENOMIC SCAFFOLD UM_SCAF_CONTIG_1.265, WHOLE GENOME SHOTGUN SEQUENCE"/>
    <property type="match status" value="1"/>
</dbReference>
<feature type="transmembrane region" description="Helical" evidence="2">
    <location>
        <begin position="150"/>
        <end position="168"/>
    </location>
</feature>
<feature type="transmembrane region" description="Helical" evidence="2">
    <location>
        <begin position="180"/>
        <end position="200"/>
    </location>
</feature>
<evidence type="ECO:0000313" key="5">
    <source>
        <dbReference type="Proteomes" id="UP000777438"/>
    </source>
</evidence>
<keyword evidence="2" id="KW-0812">Transmembrane</keyword>
<feature type="region of interest" description="Disordered" evidence="1">
    <location>
        <begin position="292"/>
        <end position="314"/>
    </location>
</feature>
<dbReference type="Proteomes" id="UP000777438">
    <property type="component" value="Unassembled WGS sequence"/>
</dbReference>
<feature type="transmembrane region" description="Helical" evidence="2">
    <location>
        <begin position="12"/>
        <end position="28"/>
    </location>
</feature>
<feature type="transmembrane region" description="Helical" evidence="2">
    <location>
        <begin position="220"/>
        <end position="239"/>
    </location>
</feature>
<protein>
    <recommendedName>
        <fullName evidence="3">DUF7702 domain-containing protein</fullName>
    </recommendedName>
</protein>
<dbReference type="Pfam" id="PF24800">
    <property type="entry name" value="DUF7702"/>
    <property type="match status" value="1"/>
</dbReference>
<dbReference type="PANTHER" id="PTHR42109:SF2">
    <property type="entry name" value="INTEGRAL MEMBRANE PROTEIN"/>
    <property type="match status" value="1"/>
</dbReference>
<feature type="transmembrane region" description="Helical" evidence="2">
    <location>
        <begin position="40"/>
        <end position="62"/>
    </location>
</feature>
<keyword evidence="5" id="KW-1185">Reference proteome</keyword>
<keyword evidence="2" id="KW-1133">Transmembrane helix</keyword>
<feature type="transmembrane region" description="Helical" evidence="2">
    <location>
        <begin position="103"/>
        <end position="130"/>
    </location>
</feature>
<keyword evidence="2" id="KW-0472">Membrane</keyword>
<sequence length="314" mass="34305">MSHVTVNDGLAIWQLAYYAIALILSVWVSARHGFLKSSGWIFLAIFSAIRIISSSSQIATITNKSETAVTISAITSLLGLSPLLLATLGILSRVYYSILKSPWNIIFSLAIVRIVQTPAAIALILCIIGATSATDPSEIDDQGTVKAGTILYLIVFVLISLLVIGAMIGLRTTERGEGRLLGAVAMSLPFLLIRIIYSLVAIFGNDKSFSTANGSTKAALINLFMVRIEEMVVVGIYLWGGLRQQPVPRNDDGTERSKVERMRYRTERGDFGFGKLGIASLAAHSIFEMLSPTETADDQREQRRGRPTRQRRQG</sequence>